<feature type="coiled-coil region" evidence="1">
    <location>
        <begin position="64"/>
        <end position="169"/>
    </location>
</feature>
<dbReference type="InterPro" id="IPR038929">
    <property type="entry name" value="CCDC13"/>
</dbReference>
<feature type="coiled-coil region" evidence="1">
    <location>
        <begin position="626"/>
        <end position="657"/>
    </location>
</feature>
<dbReference type="AlphaFoldDB" id="A0A9D3M427"/>
<dbReference type="EMBL" id="JAFIRN010000009">
    <property type="protein sequence ID" value="KAG5842147.1"/>
    <property type="molecule type" value="Genomic_DNA"/>
</dbReference>
<comment type="caution">
    <text evidence="3">The sequence shown here is derived from an EMBL/GenBank/DDBJ whole genome shotgun (WGS) entry which is preliminary data.</text>
</comment>
<sequence length="687" mass="77463">MISRMDNDDDGLENLRLQFQALQAQQEKRLQKRMEKKREKETTSEQDDLKLAELDGNTADDLSKRLLQDENEQLQDQVRELRDENSRLCKLLKEKDFEIQRLKKKMEEDKQALAGTAGMTGDVAATKIVQLAKKNRELATEIEREKNKVKQTSNRVRELEKELQGAISLHLTPEEKMTSNPFHSRSTEGFTPYNSEVKALQDKLASANFKMTEYRNQIQAVKQELKIAQKVLTNEVGEDVSIQQLLSSPGNWRGRSQQILALQNRVRELEQQLGQATHRKQPSVLSLEDEMMGRNLPQQDRNISHLRAMERDRKDMVEKLNGDYAALLREHEELKRKFEASRARNKVLSSEVKSLKGQVSTLLEKGKHDDELVDALLKQQKQLQEVLARLSQQDMQTKEAQQNLGQQLNSEAQRHGSLVQQLKHMVSEREAKVKELEEEIRQLSFKRHDGEEPGSKSAVCGSRPPTTGGSKAERLSSSRAVSKLGHKLVETATTVPLSGTSSAVGSHDAEMKALKAQCCEYKALYLAATVERDKLMELVKMRETREQEAKEKGLEAEQKLQGERRRAVLLEQQLEKAKLDAGKGGAAGRTSNRGRAGVSISCTGLSVNQADVSPRSPAGPATEAQVNELNTKLAIQLDENEALKAALQSTLKAKEEDLRLYSDMMSQVKHVFLQALRQHKHDAGPTS</sequence>
<proteinExistence type="predicted"/>
<dbReference type="PANTHER" id="PTHR31935">
    <property type="entry name" value="COILED-COIL DOMAIN-CONTAINING PROTEIN 13"/>
    <property type="match status" value="1"/>
</dbReference>
<dbReference type="GO" id="GO:0031122">
    <property type="term" value="P:cytoplasmic microtubule organization"/>
    <property type="evidence" value="ECO:0007669"/>
    <property type="project" value="TreeGrafter"/>
</dbReference>
<evidence type="ECO:0000256" key="1">
    <source>
        <dbReference type="SAM" id="Coils"/>
    </source>
</evidence>
<feature type="region of interest" description="Disordered" evidence="2">
    <location>
        <begin position="397"/>
        <end position="419"/>
    </location>
</feature>
<feature type="region of interest" description="Disordered" evidence="2">
    <location>
        <begin position="444"/>
        <end position="479"/>
    </location>
</feature>
<feature type="compositionally biased region" description="Polar residues" evidence="2">
    <location>
        <begin position="397"/>
        <end position="411"/>
    </location>
</feature>
<organism evidence="3 4">
    <name type="scientific">Anguilla anguilla</name>
    <name type="common">European freshwater eel</name>
    <name type="synonym">Muraena anguilla</name>
    <dbReference type="NCBI Taxonomy" id="7936"/>
    <lineage>
        <taxon>Eukaryota</taxon>
        <taxon>Metazoa</taxon>
        <taxon>Chordata</taxon>
        <taxon>Craniata</taxon>
        <taxon>Vertebrata</taxon>
        <taxon>Euteleostomi</taxon>
        <taxon>Actinopterygii</taxon>
        <taxon>Neopterygii</taxon>
        <taxon>Teleostei</taxon>
        <taxon>Anguilliformes</taxon>
        <taxon>Anguillidae</taxon>
        <taxon>Anguilla</taxon>
    </lineage>
</organism>
<feature type="compositionally biased region" description="Basic and acidic residues" evidence="2">
    <location>
        <begin position="444"/>
        <end position="454"/>
    </location>
</feature>
<feature type="coiled-coil region" evidence="1">
    <location>
        <begin position="197"/>
        <end position="231"/>
    </location>
</feature>
<name>A0A9D3M427_ANGAN</name>
<gene>
    <name evidence="3" type="ORF">ANANG_G00174570</name>
</gene>
<dbReference type="GO" id="GO:0034451">
    <property type="term" value="C:centriolar satellite"/>
    <property type="evidence" value="ECO:0007669"/>
    <property type="project" value="TreeGrafter"/>
</dbReference>
<protein>
    <recommendedName>
        <fullName evidence="5">Coiled-coil domain-containing protein 13</fullName>
    </recommendedName>
</protein>
<evidence type="ECO:0000256" key="2">
    <source>
        <dbReference type="SAM" id="MobiDB-lite"/>
    </source>
</evidence>
<evidence type="ECO:0000313" key="4">
    <source>
        <dbReference type="Proteomes" id="UP001044222"/>
    </source>
</evidence>
<keyword evidence="1" id="KW-0175">Coiled coil</keyword>
<reference evidence="3" key="1">
    <citation type="submission" date="2021-01" db="EMBL/GenBank/DDBJ databases">
        <title>A chromosome-scale assembly of European eel, Anguilla anguilla.</title>
        <authorList>
            <person name="Henkel C."/>
            <person name="Jong-Raadsen S.A."/>
            <person name="Dufour S."/>
            <person name="Weltzien F.-A."/>
            <person name="Palstra A.P."/>
            <person name="Pelster B."/>
            <person name="Spaink H.P."/>
            <person name="Van Den Thillart G.E."/>
            <person name="Jansen H."/>
            <person name="Zahm M."/>
            <person name="Klopp C."/>
            <person name="Cedric C."/>
            <person name="Louis A."/>
            <person name="Berthelot C."/>
            <person name="Parey E."/>
            <person name="Roest Crollius H."/>
            <person name="Montfort J."/>
            <person name="Robinson-Rechavi M."/>
            <person name="Bucao C."/>
            <person name="Bouchez O."/>
            <person name="Gislard M."/>
            <person name="Lluch J."/>
            <person name="Milhes M."/>
            <person name="Lampietro C."/>
            <person name="Lopez Roques C."/>
            <person name="Donnadieu C."/>
            <person name="Braasch I."/>
            <person name="Desvignes T."/>
            <person name="Postlethwait J."/>
            <person name="Bobe J."/>
            <person name="Guiguen Y."/>
            <person name="Dirks R."/>
        </authorList>
    </citation>
    <scope>NUCLEOTIDE SEQUENCE</scope>
    <source>
        <strain evidence="3">Tag_6206</strain>
        <tissue evidence="3">Liver</tissue>
    </source>
</reference>
<dbReference type="PANTHER" id="PTHR31935:SF1">
    <property type="entry name" value="COILED-COIL DOMAIN-CONTAINING PROTEIN 13"/>
    <property type="match status" value="1"/>
</dbReference>
<evidence type="ECO:0000313" key="3">
    <source>
        <dbReference type="EMBL" id="KAG5842147.1"/>
    </source>
</evidence>
<feature type="coiled-coil region" evidence="1">
    <location>
        <begin position="317"/>
        <end position="393"/>
    </location>
</feature>
<feature type="region of interest" description="Disordered" evidence="2">
    <location>
        <begin position="26"/>
        <end position="55"/>
    </location>
</feature>
<keyword evidence="4" id="KW-1185">Reference proteome</keyword>
<dbReference type="GO" id="GO:1905515">
    <property type="term" value="P:non-motile cilium assembly"/>
    <property type="evidence" value="ECO:0007669"/>
    <property type="project" value="TreeGrafter"/>
</dbReference>
<feature type="compositionally biased region" description="Basic and acidic residues" evidence="2">
    <location>
        <begin position="26"/>
        <end position="53"/>
    </location>
</feature>
<evidence type="ECO:0008006" key="5">
    <source>
        <dbReference type="Google" id="ProtNLM"/>
    </source>
</evidence>
<dbReference type="Gene3D" id="1.20.5.4090">
    <property type="match status" value="1"/>
</dbReference>
<dbReference type="Proteomes" id="UP001044222">
    <property type="component" value="Chromosome 9"/>
</dbReference>
<accession>A0A9D3M427</accession>